<protein>
    <recommendedName>
        <fullName evidence="3">Transposase</fullName>
    </recommendedName>
</protein>
<comment type="caution">
    <text evidence="1">The sequence shown here is derived from an EMBL/GenBank/DDBJ whole genome shotgun (WGS) entry which is preliminary data.</text>
</comment>
<reference evidence="1 2" key="1">
    <citation type="journal article" date="2013" name="BMC Microbiol.">
        <title>Identification of the type II cytochrome c maturation pathway in anammox bacteria by comparative genomics.</title>
        <authorList>
            <person name="Ferousi C."/>
            <person name="Speth D.R."/>
            <person name="Reimann J."/>
            <person name="Op den Camp H.J."/>
            <person name="Allen J.W."/>
            <person name="Keltjens J.T."/>
            <person name="Jetten M.S."/>
        </authorList>
    </citation>
    <scope>NUCLEOTIDE SEQUENCE [LARGE SCALE GENOMIC DNA]</scope>
    <source>
        <strain evidence="1">RU1</strain>
    </source>
</reference>
<evidence type="ECO:0008006" key="3">
    <source>
        <dbReference type="Google" id="ProtNLM"/>
    </source>
</evidence>
<evidence type="ECO:0000313" key="2">
    <source>
        <dbReference type="Proteomes" id="UP000034954"/>
    </source>
</evidence>
<dbReference type="AlphaFoldDB" id="A0A0M2UYC1"/>
<keyword evidence="2" id="KW-1185">Reference proteome</keyword>
<evidence type="ECO:0000313" key="1">
    <source>
        <dbReference type="EMBL" id="KKO19971.1"/>
    </source>
</evidence>
<dbReference type="Proteomes" id="UP000034954">
    <property type="component" value="Unassembled WGS sequence"/>
</dbReference>
<dbReference type="PATRIC" id="fig|380242.3.peg.1632"/>
<sequence length="92" mass="10992">MDRGIPTEEMLEKMRERGIDYLVGTPKGHLTRVEKPLLEQTWMEQAVKRESDLFPSTVIWRQLERRIEYFLFGFLSPHSKTHGSFRHLSYLL</sequence>
<name>A0A0M2UYC1_9BACT</name>
<gene>
    <name evidence="1" type="ORF">BROFUL_01319</name>
</gene>
<dbReference type="EMBL" id="LAQJ01000138">
    <property type="protein sequence ID" value="KKO19971.1"/>
    <property type="molecule type" value="Genomic_DNA"/>
</dbReference>
<organism evidence="1 2">
    <name type="scientific">Candidatus Brocadia fulgida</name>
    <dbReference type="NCBI Taxonomy" id="380242"/>
    <lineage>
        <taxon>Bacteria</taxon>
        <taxon>Pseudomonadati</taxon>
        <taxon>Planctomycetota</taxon>
        <taxon>Candidatus Brocadiia</taxon>
        <taxon>Candidatus Brocadiales</taxon>
        <taxon>Candidatus Brocadiaceae</taxon>
        <taxon>Candidatus Brocadia</taxon>
    </lineage>
</organism>
<accession>A0A0M2UYC1</accession>
<proteinExistence type="predicted"/>